<evidence type="ECO:0000256" key="12">
    <source>
        <dbReference type="ARBA" id="ARBA00023235"/>
    </source>
</evidence>
<evidence type="ECO:0000256" key="5">
    <source>
        <dbReference type="ARBA" id="ARBA00022801"/>
    </source>
</evidence>
<dbReference type="Gene3D" id="3.90.320.10">
    <property type="match status" value="1"/>
</dbReference>
<dbReference type="Gene3D" id="1.10.3170.10">
    <property type="entry name" value="Recbcd, chain B, domain 2"/>
    <property type="match status" value="1"/>
</dbReference>
<dbReference type="InterPro" id="IPR014016">
    <property type="entry name" value="UvrD-like_ATP-bd"/>
</dbReference>
<feature type="domain" description="UvrD-like helicase C-terminal" evidence="18">
    <location>
        <begin position="521"/>
        <end position="794"/>
    </location>
</feature>
<accession>D0KVH3</accession>
<dbReference type="InterPro" id="IPR004586">
    <property type="entry name" value="RecB"/>
</dbReference>
<feature type="active site" description="For nuclease activity" evidence="15">
    <location>
        <position position="1151"/>
    </location>
</feature>
<dbReference type="InterPro" id="IPR014017">
    <property type="entry name" value="DNA_helicase_UvrD-like_C"/>
</dbReference>
<evidence type="ECO:0000259" key="17">
    <source>
        <dbReference type="PROSITE" id="PS51198"/>
    </source>
</evidence>
<dbReference type="STRING" id="555778.Hneap_1981"/>
<comment type="similarity">
    <text evidence="15">Belongs to the helicase family. UvrD subfamily.</text>
</comment>
<comment type="catalytic activity">
    <reaction evidence="15">
        <text>Exonucleolytic cleavage (in the presence of ATP) in either 5'- to 3'- or 3'- to 5'-direction to yield 5'-phosphooligonucleotides.</text>
        <dbReference type="EC" id="3.1.11.5"/>
    </reaction>
</comment>
<keyword evidence="5 15" id="KW-0378">Hydrolase</keyword>
<keyword evidence="9 15" id="KW-0460">Magnesium</keyword>
<dbReference type="eggNOG" id="COG1074">
    <property type="taxonomic scope" value="Bacteria"/>
</dbReference>
<comment type="catalytic activity">
    <reaction evidence="13 15">
        <text>Couples ATP hydrolysis with the unwinding of duplex DNA by translocating in the 3'-5' direction.</text>
        <dbReference type="EC" id="5.6.2.4"/>
    </reaction>
</comment>
<dbReference type="Pfam" id="PF12705">
    <property type="entry name" value="PDDEXK_1"/>
    <property type="match status" value="1"/>
</dbReference>
<keyword evidence="2 15" id="KW-0479">Metal-binding</keyword>
<feature type="binding site" evidence="16">
    <location>
        <begin position="27"/>
        <end position="34"/>
    </location>
    <ligand>
        <name>ATP</name>
        <dbReference type="ChEBI" id="CHEBI:30616"/>
    </ligand>
</feature>
<comment type="miscellaneous">
    <text evidence="15">In the RecBCD complex, RecB has a slow 3'-5' helicase, an exonuclease activity and loads RecA onto ssDNA, RecD has a fast 5'-3' helicase activity, while RecC stimulates the ATPase and processivity of the RecB helicase and contributes to recognition of the Chi site.</text>
</comment>
<feature type="binding site" evidence="15">
    <location>
        <position position="1024"/>
    </location>
    <ligand>
        <name>Mg(2+)</name>
        <dbReference type="ChEBI" id="CHEBI:18420"/>
    </ligand>
</feature>
<dbReference type="GO" id="GO:0000287">
    <property type="term" value="F:magnesium ion binding"/>
    <property type="evidence" value="ECO:0007669"/>
    <property type="project" value="UniProtKB-UniRule"/>
</dbReference>
<evidence type="ECO:0000313" key="20">
    <source>
        <dbReference type="Proteomes" id="UP000009102"/>
    </source>
</evidence>
<dbReference type="InterPro" id="IPR038726">
    <property type="entry name" value="PDDEXK_AddAB-type"/>
</dbReference>
<feature type="region of interest" description="Nuclease activity, interacts with RecD and RecA" evidence="15">
    <location>
        <begin position="950"/>
        <end position="1259"/>
    </location>
</feature>
<sequence length="1259" mass="139907">MPLSKSNMPLPLNPLTFPFAGSRLIEASAGTGKTFTIALLYVRLVLGHGTEPLMPPQILVTTFTDAAADELRDRIRARLFEAYRIFSEAGSELDPIAVDPYLLDLRAAFPTSEERLAAARRLEMAANWMDEAAIFTIHGWCQRMLNEHAFHSRALFEQTVRTSLTPVVDQAVQDYWRHYIYALPPAQALSVANLLGGPSALTQKLNGLLSRDGAPLFVDGKPVDPAALDFFAMVADIAELDTQAQQAEQDARQAWSKHAETLKDAWLPIMSALSGTSHRTLSKLTDFSTLWDSLDLWAQTGEPLPIDVFKFLTQPKFNKKLERPFHPALAVFSAWPVAMEAARHGREQSAIRLLAHAAFWVRDRIDTVLQQNAEMGFDDILLNLDRALTGAEGQQLADTIRTQFPVAMIDEFQDTDPLQYRIFDRVFRIGGNGEAAGQAGTMILIGDPKQSIYRFRGADMFSYLAAREATQGRHYTLDANYRSTPELVAAVNYVFERADRQPSGAFGHKTDEGNPLPFIRVSARGKARRLQRRNEAGEWQPCPPLTGWALPRDSLLAAGHFVEQMAEHTAEAITSSLNAAQVGDCAFFDAEGAMTALRPQDIAILVSTGDQAAVLQQSLIRRGIKSVYLSDRHRLFATEEAADFHRWLLAIAEPQRQDRLRAALGSSSFARHWGELDAVRNDARLDEDTSRFMAYQRITRHQGILAAVYQLMHDYHIPARLLAAPLPDRSGERRLTNLLHLADWAQNEQAQLAGLDALLQRYAQAVSDNEAEHELRLEQDEHLVRIITIHSAKGLQYPVVYLPFLPLIRPKEANKNSTATPWRTSTGRGMSLGEFPEAIAAEHEAQMTESVRLIYVALTRAESACTLALGPVKFGAGKQPNQHESGLGHVLRLQGNDEFIASFEAALTDLDAQAGVTIEPPPSITHARFVAPVEDSLPPARTAKRRVDSHWRISSFSGLTHALHESDVAVPETAKQEQLRDVLSQTGTVEESLDLPQTHRFDPQSLSARISHLPRGTTFGTLLHSLLERAGEAGFNQSANFEFSLNLVRQLASTLTEDQQSTLAELVLRILTLSLVTTPSRRLADVSRYQIEQEFWLPVAQTQTSSIDALLCAHVHPGQMRPLLTAQYLEGQIKGFMDLVFEADGRFYILDYKSNWLGDSPEDYAPEHLVDAMLAARYDLQMVLYLTALHRHLQDRLPNYDPAVHLGGALYLFVRGIDSPGQGVYFSPANPTVIAAMDALLMDDVSPNGAHPVRMEAWA</sequence>
<comment type="domain">
    <text evidence="15">The C-terminal domain has nuclease activity and interacts with RecD. It interacts with RecA, facilitating its loading onto ssDNA.</text>
</comment>
<dbReference type="InterPro" id="IPR000212">
    <property type="entry name" value="DNA_helicase_UvrD/REP"/>
</dbReference>
<keyword evidence="10 15" id="KW-0238">DNA-binding</keyword>
<protein>
    <recommendedName>
        <fullName evidence="15">RecBCD enzyme subunit RecB</fullName>
        <ecNumber evidence="15">3.1.11.5</ecNumber>
        <ecNumber evidence="15">5.6.2.4</ecNumber>
    </recommendedName>
    <alternativeName>
        <fullName evidence="15">DNA 3'-5' helicase subunit RecB</fullName>
    </alternativeName>
    <alternativeName>
        <fullName evidence="15">Exonuclease V subunit RecB</fullName>
        <shortName evidence="15">ExoV subunit RecB</shortName>
    </alternativeName>
    <alternativeName>
        <fullName evidence="15">Helicase/nuclease RecBCD subunit RecB</fullName>
    </alternativeName>
</protein>
<evidence type="ECO:0000256" key="9">
    <source>
        <dbReference type="ARBA" id="ARBA00022842"/>
    </source>
</evidence>
<dbReference type="HAMAP" id="MF_01485">
    <property type="entry name" value="RecB"/>
    <property type="match status" value="1"/>
</dbReference>
<evidence type="ECO:0000256" key="13">
    <source>
        <dbReference type="ARBA" id="ARBA00034617"/>
    </source>
</evidence>
<keyword evidence="12 15" id="KW-0413">Isomerase</keyword>
<evidence type="ECO:0000256" key="4">
    <source>
        <dbReference type="ARBA" id="ARBA00022763"/>
    </source>
</evidence>
<feature type="region of interest" description="DNA-binding and helicase activity, interacts with RecC" evidence="15">
    <location>
        <begin position="1"/>
        <end position="902"/>
    </location>
</feature>
<evidence type="ECO:0000256" key="16">
    <source>
        <dbReference type="PROSITE-ProRule" id="PRU00560"/>
    </source>
</evidence>
<keyword evidence="11 15" id="KW-0234">DNA repair</keyword>
<evidence type="ECO:0000259" key="18">
    <source>
        <dbReference type="PROSITE" id="PS51217"/>
    </source>
</evidence>
<evidence type="ECO:0000256" key="8">
    <source>
        <dbReference type="ARBA" id="ARBA00022840"/>
    </source>
</evidence>
<dbReference type="GO" id="GO:0005829">
    <property type="term" value="C:cytosol"/>
    <property type="evidence" value="ECO:0007669"/>
    <property type="project" value="TreeGrafter"/>
</dbReference>
<dbReference type="Gene3D" id="3.40.50.300">
    <property type="entry name" value="P-loop containing nucleotide triphosphate hydrolases"/>
    <property type="match status" value="2"/>
</dbReference>
<evidence type="ECO:0000256" key="1">
    <source>
        <dbReference type="ARBA" id="ARBA00022722"/>
    </source>
</evidence>
<dbReference type="EC" id="3.1.11.5" evidence="15"/>
<dbReference type="PROSITE" id="PS51198">
    <property type="entry name" value="UVRD_HELICASE_ATP_BIND"/>
    <property type="match status" value="1"/>
</dbReference>
<gene>
    <name evidence="15" type="primary">recB</name>
    <name evidence="19" type="ordered locus">Hneap_1981</name>
</gene>
<comment type="domain">
    <text evidence="15">The N-terminal DNA-binding domain is a ssDNA-dependent ATPase and has ATP-dependent 3'-5' helicase function. This domain interacts with RecC.</text>
</comment>
<dbReference type="Gene3D" id="1.10.486.10">
    <property type="entry name" value="PCRA, domain 4"/>
    <property type="match status" value="1"/>
</dbReference>
<organism evidence="19 20">
    <name type="scientific">Halothiobacillus neapolitanus (strain ATCC 23641 / DSM 15147 / CIP 104769 / NCIMB 8539 / c2)</name>
    <name type="common">Thiobacillus neapolitanus</name>
    <dbReference type="NCBI Taxonomy" id="555778"/>
    <lineage>
        <taxon>Bacteria</taxon>
        <taxon>Pseudomonadati</taxon>
        <taxon>Pseudomonadota</taxon>
        <taxon>Gammaproteobacteria</taxon>
        <taxon>Chromatiales</taxon>
        <taxon>Halothiobacillaceae</taxon>
        <taxon>Halothiobacillus</taxon>
    </lineage>
</organism>
<dbReference type="Pfam" id="PF13361">
    <property type="entry name" value="UvrD_C"/>
    <property type="match status" value="1"/>
</dbReference>
<comment type="catalytic activity">
    <reaction evidence="14 15">
        <text>ATP + H2O = ADP + phosphate + H(+)</text>
        <dbReference type="Rhea" id="RHEA:13065"/>
        <dbReference type="ChEBI" id="CHEBI:15377"/>
        <dbReference type="ChEBI" id="CHEBI:15378"/>
        <dbReference type="ChEBI" id="CHEBI:30616"/>
        <dbReference type="ChEBI" id="CHEBI:43474"/>
        <dbReference type="ChEBI" id="CHEBI:456216"/>
        <dbReference type="EC" id="5.6.2.4"/>
    </reaction>
</comment>
<dbReference type="GO" id="GO:0008854">
    <property type="term" value="F:exodeoxyribonuclease V activity"/>
    <property type="evidence" value="ECO:0007669"/>
    <property type="project" value="UniProtKB-EC"/>
</dbReference>
<dbReference type="GO" id="GO:0000724">
    <property type="term" value="P:double-strand break repair via homologous recombination"/>
    <property type="evidence" value="ECO:0007669"/>
    <property type="project" value="UniProtKB-UniRule"/>
</dbReference>
<evidence type="ECO:0000313" key="19">
    <source>
        <dbReference type="EMBL" id="ACX96803.1"/>
    </source>
</evidence>
<dbReference type="InterPro" id="IPR011604">
    <property type="entry name" value="PDDEXK-like_dom_sf"/>
</dbReference>
<comment type="function">
    <text evidence="15">A helicase/nuclease that prepares dsDNA breaks (DSB) for recombinational DNA repair. Binds to DSBs and unwinds DNA via a highly rapid and processive ATP-dependent bidirectional helicase activity. Unwinds dsDNA until it encounters a Chi (crossover hotspot instigator) sequence from the 3' direction. Cuts ssDNA a few nucleotides 3' to the Chi site. The properties and activities of the enzyme are changed at Chi. The Chi-altered holoenzyme produces a long 3'-ssDNA overhang and facilitates RecA-binding to the ssDNA for homologous DNA recombination and repair. Holoenzyme degrades any linearized DNA that is unable to undergo homologous recombination. In the holoenzyme this subunit contributes ATPase, 3'-5' helicase, exonuclease activity and loads RecA onto ssDNA.</text>
</comment>
<keyword evidence="6 15" id="KW-0347">Helicase</keyword>
<dbReference type="SUPFAM" id="SSF52980">
    <property type="entry name" value="Restriction endonuclease-like"/>
    <property type="match status" value="1"/>
</dbReference>
<evidence type="ECO:0000256" key="10">
    <source>
        <dbReference type="ARBA" id="ARBA00023125"/>
    </source>
</evidence>
<evidence type="ECO:0000256" key="14">
    <source>
        <dbReference type="ARBA" id="ARBA00048988"/>
    </source>
</evidence>
<evidence type="ECO:0000256" key="3">
    <source>
        <dbReference type="ARBA" id="ARBA00022741"/>
    </source>
</evidence>
<proteinExistence type="inferred from homology"/>
<name>D0KVH3_HALNC</name>
<dbReference type="GO" id="GO:0003677">
    <property type="term" value="F:DNA binding"/>
    <property type="evidence" value="ECO:0007669"/>
    <property type="project" value="UniProtKB-UniRule"/>
</dbReference>
<feature type="binding site" evidence="15">
    <location>
        <position position="1151"/>
    </location>
    <ligand>
        <name>Mg(2+)</name>
        <dbReference type="ChEBI" id="CHEBI:18420"/>
    </ligand>
</feature>
<dbReference type="InterPro" id="IPR027417">
    <property type="entry name" value="P-loop_NTPase"/>
</dbReference>
<keyword evidence="8 15" id="KW-0067">ATP-binding</keyword>
<dbReference type="GO" id="GO:0009338">
    <property type="term" value="C:exodeoxyribonuclease V complex"/>
    <property type="evidence" value="ECO:0007669"/>
    <property type="project" value="TreeGrafter"/>
</dbReference>
<dbReference type="GO" id="GO:0005524">
    <property type="term" value="F:ATP binding"/>
    <property type="evidence" value="ECO:0007669"/>
    <property type="project" value="UniProtKB-UniRule"/>
</dbReference>
<dbReference type="Pfam" id="PF00580">
    <property type="entry name" value="UvrD-helicase"/>
    <property type="match status" value="1"/>
</dbReference>
<dbReference type="Proteomes" id="UP000009102">
    <property type="component" value="Chromosome"/>
</dbReference>
<dbReference type="PANTHER" id="PTHR11070">
    <property type="entry name" value="UVRD / RECB / PCRA DNA HELICASE FAMILY MEMBER"/>
    <property type="match status" value="1"/>
</dbReference>
<evidence type="ECO:0000256" key="6">
    <source>
        <dbReference type="ARBA" id="ARBA00022806"/>
    </source>
</evidence>
<comment type="subunit">
    <text evidence="15">Heterotrimer of RecB, RecC and RecD. All subunits contribute to DNA-binding. Interacts with RecA.</text>
</comment>
<dbReference type="EC" id="5.6.2.4" evidence="15"/>
<evidence type="ECO:0000256" key="2">
    <source>
        <dbReference type="ARBA" id="ARBA00022723"/>
    </source>
</evidence>
<dbReference type="KEGG" id="hna:Hneap_1981"/>
<evidence type="ECO:0000256" key="11">
    <source>
        <dbReference type="ARBA" id="ARBA00023204"/>
    </source>
</evidence>
<dbReference type="AlphaFoldDB" id="D0KVH3"/>
<dbReference type="InterPro" id="IPR011335">
    <property type="entry name" value="Restrct_endonuc-II-like"/>
</dbReference>
<keyword evidence="4 15" id="KW-0227">DNA damage</keyword>
<dbReference type="EMBL" id="CP001801">
    <property type="protein sequence ID" value="ACX96803.1"/>
    <property type="molecule type" value="Genomic_DNA"/>
</dbReference>
<dbReference type="PROSITE" id="PS51217">
    <property type="entry name" value="UVRD_HELICASE_CTER"/>
    <property type="match status" value="1"/>
</dbReference>
<feature type="binding site" evidence="15">
    <location>
        <position position="1138"/>
    </location>
    <ligand>
        <name>Mg(2+)</name>
        <dbReference type="ChEBI" id="CHEBI:18420"/>
    </ligand>
</feature>
<feature type="domain" description="UvrD-like helicase ATP-binding" evidence="17">
    <location>
        <begin position="6"/>
        <end position="484"/>
    </location>
</feature>
<keyword evidence="7 15" id="KW-0269">Exonuclease</keyword>
<keyword evidence="3 15" id="KW-0547">Nucleotide-binding</keyword>
<evidence type="ECO:0000256" key="7">
    <source>
        <dbReference type="ARBA" id="ARBA00022839"/>
    </source>
</evidence>
<dbReference type="HOGENOM" id="CLU_001114_6_0_6"/>
<dbReference type="GO" id="GO:0016887">
    <property type="term" value="F:ATP hydrolysis activity"/>
    <property type="evidence" value="ECO:0007669"/>
    <property type="project" value="RHEA"/>
</dbReference>
<reference evidence="19 20" key="1">
    <citation type="submission" date="2009-10" db="EMBL/GenBank/DDBJ databases">
        <title>Complete sequence of Halothiobacillus neapolitanus c2.</title>
        <authorList>
            <consortium name="US DOE Joint Genome Institute"/>
            <person name="Lucas S."/>
            <person name="Copeland A."/>
            <person name="Lapidus A."/>
            <person name="Glavina del Rio T."/>
            <person name="Tice H."/>
            <person name="Bruce D."/>
            <person name="Goodwin L."/>
            <person name="Pitluck S."/>
            <person name="Davenport K."/>
            <person name="Brettin T."/>
            <person name="Detter J.C."/>
            <person name="Han C."/>
            <person name="Tapia R."/>
            <person name="Larimer F."/>
            <person name="Land M."/>
            <person name="Hauser L."/>
            <person name="Kyrpides N."/>
            <person name="Mikhailova N."/>
            <person name="Kerfeld C."/>
            <person name="Cannon G."/>
            <person name="Heinhort S."/>
        </authorList>
    </citation>
    <scope>NUCLEOTIDE SEQUENCE [LARGE SCALE GENOMIC DNA]</scope>
    <source>
        <strain evidence="20">ATCC 23641 / c2</strain>
    </source>
</reference>
<keyword evidence="1 15" id="KW-0540">Nuclease</keyword>
<keyword evidence="20" id="KW-1185">Reference proteome</keyword>
<dbReference type="NCBIfam" id="TIGR00609">
    <property type="entry name" value="recB"/>
    <property type="match status" value="1"/>
</dbReference>
<dbReference type="GO" id="GO:0043138">
    <property type="term" value="F:3'-5' DNA helicase activity"/>
    <property type="evidence" value="ECO:0007669"/>
    <property type="project" value="UniProtKB-UniRule"/>
</dbReference>
<dbReference type="SUPFAM" id="SSF52540">
    <property type="entry name" value="P-loop containing nucleoside triphosphate hydrolases"/>
    <property type="match status" value="1"/>
</dbReference>
<dbReference type="PANTHER" id="PTHR11070:SF23">
    <property type="entry name" value="RECBCD ENZYME SUBUNIT RECB"/>
    <property type="match status" value="1"/>
</dbReference>
<evidence type="ECO:0000256" key="15">
    <source>
        <dbReference type="HAMAP-Rule" id="MF_01485"/>
    </source>
</evidence>
<dbReference type="CDD" id="cd22352">
    <property type="entry name" value="RecB_C-like"/>
    <property type="match status" value="1"/>
</dbReference>
<comment type="cofactor">
    <cofactor evidence="15">
        <name>Mg(2+)</name>
        <dbReference type="ChEBI" id="CHEBI:18420"/>
    </cofactor>
    <text evidence="15">Binds 1 Mg(2+) ion per subunit.</text>
</comment>